<feature type="domain" description="CCAAT-binding factor" evidence="3">
    <location>
        <begin position="377"/>
        <end position="525"/>
    </location>
</feature>
<feature type="region of interest" description="Disordered" evidence="2">
    <location>
        <begin position="668"/>
        <end position="690"/>
    </location>
</feature>
<gene>
    <name evidence="4" type="ORF">CTheo_5451</name>
</gene>
<feature type="compositionally biased region" description="Low complexity" evidence="2">
    <location>
        <begin position="618"/>
        <end position="632"/>
    </location>
</feature>
<dbReference type="GO" id="GO:0042254">
    <property type="term" value="P:ribosome biogenesis"/>
    <property type="evidence" value="ECO:0007669"/>
    <property type="project" value="InterPro"/>
</dbReference>
<dbReference type="AlphaFoldDB" id="A0A5N5QI43"/>
<dbReference type="Proteomes" id="UP000383932">
    <property type="component" value="Unassembled WGS sequence"/>
</dbReference>
<proteinExistence type="inferred from homology"/>
<dbReference type="Pfam" id="PF03914">
    <property type="entry name" value="CBF"/>
    <property type="match status" value="1"/>
</dbReference>
<evidence type="ECO:0000313" key="4">
    <source>
        <dbReference type="EMBL" id="KAB5591126.1"/>
    </source>
</evidence>
<sequence length="1055" mass="118204">MPPLKKRKLVPIFEKIHSLEADIGSSLAQGGSLNGLADLLDLAHSASDPAILHKALYALYRACVSIATSPKLNLSKCPTEETRLVRTWLLERLGEYTDLLCDLMADEDRALRVSTFTQLPASLDNYFDQCHPSIGQTAALQILMSMLKHLSTAFSIASNTPQIYSVLFRKIVGALAGEPPSGQKVYPDVRDAFLDTWLASFDDIRWFFLRGATALLRSQKNSVAPIMAENVLSFLERLRTMPTEASELNAYWVAELGAKPPKVMCGSRHEEDPVPADADDWRTFFDDEGPANLKAVANHTPRVHTLSTHQALHSLASHRAQFSACWMALLPHIATSAPLATRALAVLHRGVMPHMDKPVRLMDWIGGCVDLGGSIGLLALNALFTLIKDYNLDLPDFYTRLYAFFTRDVMHLKYRARFFRLADVFLSSTQSRHLPATILASFIKRLARLSLSAPPAAIVMIIPFVYNILKRHPVLMVMIHRVDNDQLDPYDETESSPLRTNALDSSLWELVSHRDHYLPSVSTLARVFSEAFTKPAYGLEDFLDHTYATLFEAEVERKIKKEPALALEPGTHLFPTNALQARGGGGDNVLDFTHVSLRSGYLSNIPSRGHEKQERVFSTTTTTIMSPTTPSSNPDEKSSSASPRSFGSLEYEVRSDIQHLVKNRLLRGLGSNNHTPASGHTEEGEESQTAADELTALALEFVACVSEEKRCTSHRMRRTLDEPLAPGVTIDTPGASLFFWRFWEAVVDLATACMPHQWIDGKQSLITADDWDALREARFAADSKMDRAIELIDMAQHIECAVAAGWSVWSKPGRWADLPLLEPMIQDYQLGLFSAMSQHEDILVPRIQGYICGAKLPASYEERMRVRDLLVLRWKWIQLQRFSALLWNTVNRPEYFPHAIRVLDALADFSPLANDETPITPVAVVRIRPPTMPHYYDLFEEWSEPPPKRPPTVLQLLLSEGAAVWLTEAMPAIRRYVSDTPLSQSEKSQFDSLDKSRQERDDCWVKWRCGLESVYAWCTDEHNGMPNEATLVTGVQRALHAMTQAESKSKGQACL</sequence>
<evidence type="ECO:0000259" key="3">
    <source>
        <dbReference type="Pfam" id="PF03914"/>
    </source>
</evidence>
<evidence type="ECO:0000256" key="1">
    <source>
        <dbReference type="ARBA" id="ARBA00007797"/>
    </source>
</evidence>
<dbReference type="GO" id="GO:0032040">
    <property type="term" value="C:small-subunit processome"/>
    <property type="evidence" value="ECO:0007669"/>
    <property type="project" value="TreeGrafter"/>
</dbReference>
<dbReference type="OrthoDB" id="10263185at2759"/>
<feature type="region of interest" description="Disordered" evidence="2">
    <location>
        <begin position="604"/>
        <end position="645"/>
    </location>
</feature>
<dbReference type="InterPro" id="IPR027193">
    <property type="entry name" value="Noc4"/>
</dbReference>
<evidence type="ECO:0000313" key="5">
    <source>
        <dbReference type="Proteomes" id="UP000383932"/>
    </source>
</evidence>
<dbReference type="PANTHER" id="PTHR12455">
    <property type="entry name" value="NUCLEOLAR COMPLEX PROTEIN 4"/>
    <property type="match status" value="1"/>
</dbReference>
<organism evidence="4 5">
    <name type="scientific">Ceratobasidium theobromae</name>
    <dbReference type="NCBI Taxonomy" id="1582974"/>
    <lineage>
        <taxon>Eukaryota</taxon>
        <taxon>Fungi</taxon>
        <taxon>Dikarya</taxon>
        <taxon>Basidiomycota</taxon>
        <taxon>Agaricomycotina</taxon>
        <taxon>Agaricomycetes</taxon>
        <taxon>Cantharellales</taxon>
        <taxon>Ceratobasidiaceae</taxon>
        <taxon>Ceratobasidium</taxon>
    </lineage>
</organism>
<dbReference type="EMBL" id="SSOP01000122">
    <property type="protein sequence ID" value="KAB5591126.1"/>
    <property type="molecule type" value="Genomic_DNA"/>
</dbReference>
<comment type="caution">
    <text evidence="4">The sequence shown here is derived from an EMBL/GenBank/DDBJ whole genome shotgun (WGS) entry which is preliminary data.</text>
</comment>
<comment type="similarity">
    <text evidence="1">Belongs to the CBF/MAK21 family.</text>
</comment>
<protein>
    <submittedName>
        <fullName evidence="4">Ribosome biogenesis protein NOC4</fullName>
    </submittedName>
</protein>
<dbReference type="InterPro" id="IPR005612">
    <property type="entry name" value="CCAAT-binding_factor"/>
</dbReference>
<evidence type="ECO:0000256" key="2">
    <source>
        <dbReference type="SAM" id="MobiDB-lite"/>
    </source>
</evidence>
<dbReference type="GO" id="GO:0030692">
    <property type="term" value="C:Noc4p-Nop14p complex"/>
    <property type="evidence" value="ECO:0007669"/>
    <property type="project" value="TreeGrafter"/>
</dbReference>
<reference evidence="4 5" key="1">
    <citation type="journal article" date="2019" name="Fungal Biol. Biotechnol.">
        <title>Draft genome sequence of fastidious pathogen Ceratobasidium theobromae, which causes vascular-streak dieback in Theobroma cacao.</title>
        <authorList>
            <person name="Ali S.S."/>
            <person name="Asman A."/>
            <person name="Shao J."/>
            <person name="Firmansyah A.P."/>
            <person name="Susilo A.W."/>
            <person name="Rosmana A."/>
            <person name="McMahon P."/>
            <person name="Junaid M."/>
            <person name="Guest D."/>
            <person name="Kheng T.Y."/>
            <person name="Meinhardt L.W."/>
            <person name="Bailey B.A."/>
        </authorList>
    </citation>
    <scope>NUCLEOTIDE SEQUENCE [LARGE SCALE GENOMIC DNA]</scope>
    <source>
        <strain evidence="4 5">CT2</strain>
    </source>
</reference>
<accession>A0A5N5QI43</accession>
<dbReference type="PANTHER" id="PTHR12455:SF0">
    <property type="entry name" value="NUCLEOLAR COMPLEX PROTEIN 4 HOMOLOG"/>
    <property type="match status" value="1"/>
</dbReference>
<keyword evidence="5" id="KW-1185">Reference proteome</keyword>
<name>A0A5N5QI43_9AGAM</name>